<comment type="caution">
    <text evidence="1">The sequence shown here is derived from an EMBL/GenBank/DDBJ whole genome shotgun (WGS) entry which is preliminary data.</text>
</comment>
<dbReference type="Proteomes" id="UP000807504">
    <property type="component" value="Unassembled WGS sequence"/>
</dbReference>
<organism evidence="1 2">
    <name type="scientific">Argiope bruennichi</name>
    <name type="common">Wasp spider</name>
    <name type="synonym">Aranea bruennichi</name>
    <dbReference type="NCBI Taxonomy" id="94029"/>
    <lineage>
        <taxon>Eukaryota</taxon>
        <taxon>Metazoa</taxon>
        <taxon>Ecdysozoa</taxon>
        <taxon>Arthropoda</taxon>
        <taxon>Chelicerata</taxon>
        <taxon>Arachnida</taxon>
        <taxon>Araneae</taxon>
        <taxon>Araneomorphae</taxon>
        <taxon>Entelegynae</taxon>
        <taxon>Araneoidea</taxon>
        <taxon>Araneidae</taxon>
        <taxon>Argiope</taxon>
    </lineage>
</organism>
<keyword evidence="2" id="KW-1185">Reference proteome</keyword>
<accession>A0A8T0E6H4</accession>
<reference evidence="1" key="2">
    <citation type="submission" date="2020-06" db="EMBL/GenBank/DDBJ databases">
        <authorList>
            <person name="Sheffer M."/>
        </authorList>
    </citation>
    <scope>NUCLEOTIDE SEQUENCE</scope>
</reference>
<protein>
    <submittedName>
        <fullName evidence="1">Uncharacterized protein</fullName>
    </submittedName>
</protein>
<reference evidence="1" key="1">
    <citation type="journal article" date="2020" name="bioRxiv">
        <title>Chromosome-level reference genome of the European wasp spider Argiope bruennichi: a resource for studies on range expansion and evolutionary adaptation.</title>
        <authorList>
            <person name="Sheffer M.M."/>
            <person name="Hoppe A."/>
            <person name="Krehenwinkel H."/>
            <person name="Uhl G."/>
            <person name="Kuss A.W."/>
            <person name="Jensen L."/>
            <person name="Jensen C."/>
            <person name="Gillespie R.G."/>
            <person name="Hoff K.J."/>
            <person name="Prost S."/>
        </authorList>
    </citation>
    <scope>NUCLEOTIDE SEQUENCE</scope>
</reference>
<proteinExistence type="predicted"/>
<sequence length="89" mass="9831">MMVEWFSLKLSTSIRFARLPSPSTAAKSASSSKSDGRLLSGLSAKLFPPYLKWANHALHRVSLIVPFPLARRVRKMTVLFSILSQNGTA</sequence>
<evidence type="ECO:0000313" key="1">
    <source>
        <dbReference type="EMBL" id="KAF8766876.1"/>
    </source>
</evidence>
<dbReference type="AlphaFoldDB" id="A0A8T0E6H4"/>
<name>A0A8T0E6H4_ARGBR</name>
<gene>
    <name evidence="1" type="ORF">HNY73_019897</name>
</gene>
<dbReference type="EMBL" id="JABXBU010002230">
    <property type="protein sequence ID" value="KAF8766876.1"/>
    <property type="molecule type" value="Genomic_DNA"/>
</dbReference>
<evidence type="ECO:0000313" key="2">
    <source>
        <dbReference type="Proteomes" id="UP000807504"/>
    </source>
</evidence>